<dbReference type="Gene3D" id="3.30.200.20">
    <property type="entry name" value="Phosphorylase Kinase, domain 1"/>
    <property type="match status" value="1"/>
</dbReference>
<protein>
    <submittedName>
        <fullName evidence="1">Phosphotransferase</fullName>
    </submittedName>
</protein>
<dbReference type="Proteomes" id="UP000597886">
    <property type="component" value="Unassembled WGS sequence"/>
</dbReference>
<dbReference type="AlphaFoldDB" id="A0AA91BUV1"/>
<dbReference type="GO" id="GO:0005737">
    <property type="term" value="C:cytoplasm"/>
    <property type="evidence" value="ECO:0007669"/>
    <property type="project" value="TreeGrafter"/>
</dbReference>
<evidence type="ECO:0000313" key="1">
    <source>
        <dbReference type="EMBL" id="NOE19468.1"/>
    </source>
</evidence>
<dbReference type="SUPFAM" id="SSF56112">
    <property type="entry name" value="Protein kinase-like (PK-like)"/>
    <property type="match status" value="1"/>
</dbReference>
<accession>A0AA91BUV1</accession>
<dbReference type="RefSeq" id="WP_216600335.1">
    <property type="nucleotide sequence ID" value="NZ_WVRA01000005.1"/>
</dbReference>
<dbReference type="EMBL" id="WVRA01000005">
    <property type="protein sequence ID" value="NOE19468.1"/>
    <property type="molecule type" value="Genomic_DNA"/>
</dbReference>
<dbReference type="GO" id="GO:0004305">
    <property type="term" value="F:ethanolamine kinase activity"/>
    <property type="evidence" value="ECO:0007669"/>
    <property type="project" value="TreeGrafter"/>
</dbReference>
<comment type="caution">
    <text evidence="1">The sequence shown here is derived from an EMBL/GenBank/DDBJ whole genome shotgun (WGS) entry which is preliminary data.</text>
</comment>
<proteinExistence type="predicted"/>
<dbReference type="CDD" id="cd05151">
    <property type="entry name" value="ChoK-like"/>
    <property type="match status" value="1"/>
</dbReference>
<name>A0AA91BUV1_9RHOB</name>
<dbReference type="Gene3D" id="3.90.1200.10">
    <property type="match status" value="1"/>
</dbReference>
<dbReference type="Pfam" id="PF01633">
    <property type="entry name" value="Choline_kinase"/>
    <property type="match status" value="1"/>
</dbReference>
<gene>
    <name evidence="1" type="ORF">GS634_15175</name>
</gene>
<reference evidence="1" key="1">
    <citation type="submission" date="2019-12" db="EMBL/GenBank/DDBJ databases">
        <title>Ruegeria JWLKs population differentiation of coral mucus and skeleton niches.</title>
        <authorList>
            <person name="Luo D."/>
        </authorList>
    </citation>
    <scope>NUCLEOTIDE SEQUENCE</scope>
    <source>
        <strain evidence="1">HKCCD6181</strain>
    </source>
</reference>
<evidence type="ECO:0000313" key="2">
    <source>
        <dbReference type="Proteomes" id="UP000597886"/>
    </source>
</evidence>
<dbReference type="GO" id="GO:0006646">
    <property type="term" value="P:phosphatidylethanolamine biosynthetic process"/>
    <property type="evidence" value="ECO:0007669"/>
    <property type="project" value="TreeGrafter"/>
</dbReference>
<dbReference type="PANTHER" id="PTHR22603:SF66">
    <property type="entry name" value="ETHANOLAMINE KINASE"/>
    <property type="match status" value="1"/>
</dbReference>
<dbReference type="PANTHER" id="PTHR22603">
    <property type="entry name" value="CHOLINE/ETHANOALAMINE KINASE"/>
    <property type="match status" value="1"/>
</dbReference>
<dbReference type="InterPro" id="IPR011009">
    <property type="entry name" value="Kinase-like_dom_sf"/>
</dbReference>
<organism evidence="1 2">
    <name type="scientific">Ruegeria atlantica</name>
    <dbReference type="NCBI Taxonomy" id="81569"/>
    <lineage>
        <taxon>Bacteria</taxon>
        <taxon>Pseudomonadati</taxon>
        <taxon>Pseudomonadota</taxon>
        <taxon>Alphaproteobacteria</taxon>
        <taxon>Rhodobacterales</taxon>
        <taxon>Roseobacteraceae</taxon>
        <taxon>Ruegeria</taxon>
    </lineage>
</organism>
<sequence length="293" mass="32586">MSHPDLMTRIRALPIWQGEIEATPLTGGITNVNYKVTDGSGSYVVRVGDDIPLHQVMRFNELAASKAANAAGLSPAVLHSSGDLTVLEFIESRTLTEEEVRHPNMLPRVLELVKACHVEVPKHLRGPSLVFWVFHVIRDYAATLTENDSAHAKLIPDLIDAGTLLEHEAGPYDIVFGHNDLLCGNFLDDGNRLWLIDFDYAGFNSPLFDLGGLASNNGLSSEQEDWVLESYFEAPVTDDLRHRYAAMKCASLLRETMWSMVSEITSDIDFDYAAYTAENLARFRAALTDFKNT</sequence>